<dbReference type="EMBL" id="FCOC02000014">
    <property type="protein sequence ID" value="SAL39725.1"/>
    <property type="molecule type" value="Genomic_DNA"/>
</dbReference>
<dbReference type="InterPro" id="IPR002933">
    <property type="entry name" value="Peptidase_M20"/>
</dbReference>
<keyword evidence="2" id="KW-0479">Metal-binding</keyword>
<dbReference type="GO" id="GO:0046872">
    <property type="term" value="F:metal ion binding"/>
    <property type="evidence" value="ECO:0007669"/>
    <property type="project" value="UniProtKB-KW"/>
</dbReference>
<evidence type="ECO:0000256" key="1">
    <source>
        <dbReference type="ARBA" id="ARBA00022801"/>
    </source>
</evidence>
<dbReference type="NCBIfam" id="TIGR01891">
    <property type="entry name" value="amidohydrolases"/>
    <property type="match status" value="1"/>
</dbReference>
<feature type="binding site" evidence="2">
    <location>
        <position position="102"/>
    </location>
    <ligand>
        <name>Mn(2+)</name>
        <dbReference type="ChEBI" id="CHEBI:29035"/>
        <label>2</label>
    </ligand>
</feature>
<gene>
    <name evidence="4" type="ORF">AWB64_04184</name>
</gene>
<dbReference type="PANTHER" id="PTHR11014:SF63">
    <property type="entry name" value="METALLOPEPTIDASE, PUTATIVE (AFU_ORTHOLOGUE AFUA_6G09600)-RELATED"/>
    <property type="match status" value="1"/>
</dbReference>
<proteinExistence type="predicted"/>
<dbReference type="Gene3D" id="3.30.70.360">
    <property type="match status" value="1"/>
</dbReference>
<dbReference type="InterPro" id="IPR011650">
    <property type="entry name" value="Peptidase_M20_dimer"/>
</dbReference>
<dbReference type="SUPFAM" id="SSF53187">
    <property type="entry name" value="Zn-dependent exopeptidases"/>
    <property type="match status" value="1"/>
</dbReference>
<evidence type="ECO:0000313" key="5">
    <source>
        <dbReference type="Proteomes" id="UP000054893"/>
    </source>
</evidence>
<dbReference type="OrthoDB" id="8875216at2"/>
<protein>
    <submittedName>
        <fullName evidence="4">Amidohydrolase</fullName>
    </submittedName>
</protein>
<feature type="domain" description="Peptidase M20 dimerisation" evidence="3">
    <location>
        <begin position="186"/>
        <end position="280"/>
    </location>
</feature>
<dbReference type="GO" id="GO:0019877">
    <property type="term" value="P:diaminopimelate biosynthetic process"/>
    <property type="evidence" value="ECO:0007669"/>
    <property type="project" value="UniProtKB-ARBA"/>
</dbReference>
<dbReference type="PIRSF" id="PIRSF005962">
    <property type="entry name" value="Pept_M20D_amidohydro"/>
    <property type="match status" value="1"/>
</dbReference>
<organism evidence="4 5">
    <name type="scientific">Caballeronia sordidicola</name>
    <name type="common">Burkholderia sordidicola</name>
    <dbReference type="NCBI Taxonomy" id="196367"/>
    <lineage>
        <taxon>Bacteria</taxon>
        <taxon>Pseudomonadati</taxon>
        <taxon>Pseudomonadota</taxon>
        <taxon>Betaproteobacteria</taxon>
        <taxon>Burkholderiales</taxon>
        <taxon>Burkholderiaceae</taxon>
        <taxon>Caballeronia</taxon>
    </lineage>
</organism>
<feature type="binding site" evidence="2">
    <location>
        <position position="104"/>
    </location>
    <ligand>
        <name>Mn(2+)</name>
        <dbReference type="ChEBI" id="CHEBI:29035"/>
        <label>2</label>
    </ligand>
</feature>
<dbReference type="InterPro" id="IPR017439">
    <property type="entry name" value="Amidohydrolase"/>
</dbReference>
<feature type="binding site" evidence="2">
    <location>
        <position position="365"/>
    </location>
    <ligand>
        <name>Mn(2+)</name>
        <dbReference type="ChEBI" id="CHEBI:29035"/>
        <label>2</label>
    </ligand>
</feature>
<dbReference type="CDD" id="cd05666">
    <property type="entry name" value="M20_Acy1-like"/>
    <property type="match status" value="1"/>
</dbReference>
<dbReference type="Pfam" id="PF01546">
    <property type="entry name" value="Peptidase_M20"/>
    <property type="match status" value="1"/>
</dbReference>
<dbReference type="GO" id="GO:0050118">
    <property type="term" value="F:N-acetyldiaminopimelate deacetylase activity"/>
    <property type="evidence" value="ECO:0007669"/>
    <property type="project" value="UniProtKB-ARBA"/>
</dbReference>
<dbReference type="Pfam" id="PF07687">
    <property type="entry name" value="M20_dimer"/>
    <property type="match status" value="1"/>
</dbReference>
<evidence type="ECO:0000256" key="2">
    <source>
        <dbReference type="PIRSR" id="PIRSR005962-1"/>
    </source>
</evidence>
<name>A0A158H613_CABSO</name>
<evidence type="ECO:0000259" key="3">
    <source>
        <dbReference type="Pfam" id="PF07687"/>
    </source>
</evidence>
<dbReference type="Gene3D" id="3.40.630.10">
    <property type="entry name" value="Zn peptidases"/>
    <property type="match status" value="1"/>
</dbReference>
<accession>A0A158H613</accession>
<reference evidence="4 5" key="1">
    <citation type="submission" date="2016-01" db="EMBL/GenBank/DDBJ databases">
        <authorList>
            <person name="Oliw E.H."/>
        </authorList>
    </citation>
    <scope>NUCLEOTIDE SEQUENCE [LARGE SCALE GENOMIC DNA]</scope>
    <source>
        <strain evidence="4">LMG 22029</strain>
    </source>
</reference>
<feature type="binding site" evidence="2">
    <location>
        <position position="163"/>
    </location>
    <ligand>
        <name>Mn(2+)</name>
        <dbReference type="ChEBI" id="CHEBI:29035"/>
        <label>2</label>
    </ligand>
</feature>
<dbReference type="Proteomes" id="UP000054893">
    <property type="component" value="Unassembled WGS sequence"/>
</dbReference>
<dbReference type="FunFam" id="3.30.70.360:FF:000001">
    <property type="entry name" value="N-acetyldiaminopimelate deacetylase"/>
    <property type="match status" value="1"/>
</dbReference>
<comment type="cofactor">
    <cofactor evidence="2">
        <name>Mn(2+)</name>
        <dbReference type="ChEBI" id="CHEBI:29035"/>
    </cofactor>
    <text evidence="2">The Mn(2+) ion enhances activity.</text>
</comment>
<dbReference type="RefSeq" id="WP_060857279.1">
    <property type="nucleotide sequence ID" value="NZ_FCOC02000014.1"/>
</dbReference>
<keyword evidence="2" id="KW-0464">Manganese</keyword>
<dbReference type="InterPro" id="IPR036264">
    <property type="entry name" value="Bact_exopeptidase_dim_dom"/>
</dbReference>
<dbReference type="SUPFAM" id="SSF55031">
    <property type="entry name" value="Bacterial exopeptidase dimerisation domain"/>
    <property type="match status" value="1"/>
</dbReference>
<feature type="binding site" evidence="2">
    <location>
        <position position="137"/>
    </location>
    <ligand>
        <name>Mn(2+)</name>
        <dbReference type="ChEBI" id="CHEBI:29035"/>
        <label>2</label>
    </ligand>
</feature>
<dbReference type="AlphaFoldDB" id="A0A158H613"/>
<sequence>MTDVLARILDMSEEFVALRHRIHARPELSLEEHETSNLVAERLHAWGYEVHRGLAKTGVVGTLKVGSGSRRLGLRADMDALPIMESTGLPYASQREGVMHACGHDGHTAILLGAARYLAETRRFSGTLNLIFQPAEERYCGAKIMVDEGLFDKFPCDMVFGLHNRPGEPVGKFGFLPGSFMASSDTVYISIQGKGGHGGRPHLTSDPIVAAAHVVIALQTIVSRNMDPLDTAVISIGEIHGGTVSNVIPDVVKMTLSVRALRPEVQRLVHDRLIELVETQASALGCTAKVDYQWGCPAVVNDPAATEFARQVAYDWLGEDGLIPDMRPTAGAEDFSFMLQAVPGCYFIVGNGTGPAHNTGGCMLHNAGYDFNDAALPTAATYWVKLAERFLAER</sequence>
<evidence type="ECO:0000313" key="4">
    <source>
        <dbReference type="EMBL" id="SAL39725.1"/>
    </source>
</evidence>
<dbReference type="PANTHER" id="PTHR11014">
    <property type="entry name" value="PEPTIDASE M20 FAMILY MEMBER"/>
    <property type="match status" value="1"/>
</dbReference>
<keyword evidence="1 4" id="KW-0378">Hydrolase</keyword>